<evidence type="ECO:0000313" key="15">
    <source>
        <dbReference type="Proteomes" id="UP000694915"/>
    </source>
</evidence>
<evidence type="ECO:0000256" key="10">
    <source>
        <dbReference type="ARBA" id="ARBA00041777"/>
    </source>
</evidence>
<evidence type="ECO:0000256" key="1">
    <source>
        <dbReference type="ARBA" id="ARBA00004613"/>
    </source>
</evidence>
<keyword evidence="4" id="KW-0964">Secreted</keyword>
<name>A0ABM0KCA8_MICOH</name>
<keyword evidence="5" id="KW-0754">Steroid-binding</keyword>
<dbReference type="PANTHER" id="PTHR11461:SF34">
    <property type="entry name" value="CORTICOSTEROID-BINDING GLOBULIN"/>
    <property type="match status" value="1"/>
</dbReference>
<keyword evidence="6" id="KW-0446">Lipid-binding</keyword>
<feature type="domain" description="Serpin" evidence="14">
    <location>
        <begin position="44"/>
        <end position="400"/>
    </location>
</feature>
<keyword evidence="15" id="KW-1185">Reference proteome</keyword>
<evidence type="ECO:0000256" key="6">
    <source>
        <dbReference type="ARBA" id="ARBA00023121"/>
    </source>
</evidence>
<dbReference type="InterPro" id="IPR042178">
    <property type="entry name" value="Serpin_sf_1"/>
</dbReference>
<evidence type="ECO:0000259" key="14">
    <source>
        <dbReference type="SMART" id="SM00093"/>
    </source>
</evidence>
<dbReference type="InterPro" id="IPR000215">
    <property type="entry name" value="Serpin_fam"/>
</dbReference>
<dbReference type="RefSeq" id="XP_005343555.1">
    <property type="nucleotide sequence ID" value="XM_005343498.1"/>
</dbReference>
<evidence type="ECO:0000256" key="8">
    <source>
        <dbReference type="ARBA" id="ARBA00037222"/>
    </source>
</evidence>
<protein>
    <recommendedName>
        <fullName evidence="9">Corticosteroid-binding globulin</fullName>
    </recommendedName>
    <alternativeName>
        <fullName evidence="11">Serpin A6</fullName>
    </alternativeName>
    <alternativeName>
        <fullName evidence="10">Transcortin</fullName>
    </alternativeName>
</protein>
<gene>
    <name evidence="16" type="primary">Serpina6</name>
</gene>
<evidence type="ECO:0000256" key="12">
    <source>
        <dbReference type="RuleBase" id="RU000411"/>
    </source>
</evidence>
<keyword evidence="13" id="KW-0732">Signal</keyword>
<comment type="similarity">
    <text evidence="2 12">Belongs to the serpin family.</text>
</comment>
<comment type="function">
    <text evidence="8">Major transport protein for glucocorticoids and progestins in the blood of almost all vertebrate species.</text>
</comment>
<evidence type="ECO:0000256" key="4">
    <source>
        <dbReference type="ARBA" id="ARBA00022525"/>
    </source>
</evidence>
<sequence>MPFALYACLLWLSTSGLVTANPIDDSHTWNPHRGLAPTNVDFGFNLYNRLAAMDPHKNVLISPMSISMALVMMSHGASGPTKTKLFQKEGFNLTEMTEDEIYQGFQQLSHLLSQSDSHLKMNTGNAMFLDQSLNPRDSFLADIKKYHESEVVITKSWPEASQHINKYVESKTQRKMTDVFSEEDPKAPLVLVNYIFLRGMWQLPINPKNTKEEDFHVNETITVRVPMMFQSGNVGYLRDTAIPCQLVQMKCLGNGNGTTFFILPDQGKMDTVTAALNRDTVERWDKTLAKRQLNLYIPKVSMTGTYDLKDVLEGMGIADLFTNQSIFSGITQDSLLQSSKMLHKALLQLDETGEPIRPTRGAPLEVTSEPLTVKFNKPFIILMFDDFTWSSLLMGKIMNPA</sequence>
<dbReference type="Gene3D" id="2.30.39.10">
    <property type="entry name" value="Alpha-1-antitrypsin, domain 1"/>
    <property type="match status" value="1"/>
</dbReference>
<dbReference type="GeneID" id="101988852"/>
<dbReference type="Gene3D" id="3.30.497.10">
    <property type="entry name" value="Antithrombin, subunit I, domain 2"/>
    <property type="match status" value="1"/>
</dbReference>
<proteinExistence type="inferred from homology"/>
<evidence type="ECO:0000256" key="9">
    <source>
        <dbReference type="ARBA" id="ARBA00039186"/>
    </source>
</evidence>
<evidence type="ECO:0000256" key="13">
    <source>
        <dbReference type="SAM" id="SignalP"/>
    </source>
</evidence>
<keyword evidence="7" id="KW-0325">Glycoprotein</keyword>
<dbReference type="InterPro" id="IPR023796">
    <property type="entry name" value="Serpin_dom"/>
</dbReference>
<dbReference type="InterPro" id="IPR023795">
    <property type="entry name" value="Serpin_CS"/>
</dbReference>
<dbReference type="InterPro" id="IPR042185">
    <property type="entry name" value="Serpin_sf_2"/>
</dbReference>
<comment type="subcellular location">
    <subcellularLocation>
        <location evidence="1">Secreted</location>
    </subcellularLocation>
</comment>
<dbReference type="SUPFAM" id="SSF56574">
    <property type="entry name" value="Serpins"/>
    <property type="match status" value="1"/>
</dbReference>
<feature type="chain" id="PRO_5046803436" description="Corticosteroid-binding globulin" evidence="13">
    <location>
        <begin position="21"/>
        <end position="401"/>
    </location>
</feature>
<dbReference type="PANTHER" id="PTHR11461">
    <property type="entry name" value="SERINE PROTEASE INHIBITOR, SERPIN"/>
    <property type="match status" value="1"/>
</dbReference>
<evidence type="ECO:0000313" key="16">
    <source>
        <dbReference type="RefSeq" id="XP_005343555.1"/>
    </source>
</evidence>
<keyword evidence="3" id="KW-0813">Transport</keyword>
<accession>A0ABM0KCA8</accession>
<evidence type="ECO:0000256" key="3">
    <source>
        <dbReference type="ARBA" id="ARBA00022448"/>
    </source>
</evidence>
<dbReference type="InterPro" id="IPR036186">
    <property type="entry name" value="Serpin_sf"/>
</dbReference>
<evidence type="ECO:0000256" key="7">
    <source>
        <dbReference type="ARBA" id="ARBA00023180"/>
    </source>
</evidence>
<dbReference type="SMART" id="SM00093">
    <property type="entry name" value="SERPIN"/>
    <property type="match status" value="1"/>
</dbReference>
<reference evidence="16" key="1">
    <citation type="submission" date="2025-08" db="UniProtKB">
        <authorList>
            <consortium name="RefSeq"/>
        </authorList>
    </citation>
    <scope>IDENTIFICATION</scope>
</reference>
<dbReference type="Proteomes" id="UP000694915">
    <property type="component" value="Chromosome 1"/>
</dbReference>
<dbReference type="Pfam" id="PF00079">
    <property type="entry name" value="Serpin"/>
    <property type="match status" value="1"/>
</dbReference>
<feature type="signal peptide" evidence="13">
    <location>
        <begin position="1"/>
        <end position="20"/>
    </location>
</feature>
<organism evidence="15 16">
    <name type="scientific">Microtus ochrogaster</name>
    <name type="common">Prairie vole</name>
    <dbReference type="NCBI Taxonomy" id="79684"/>
    <lineage>
        <taxon>Eukaryota</taxon>
        <taxon>Metazoa</taxon>
        <taxon>Chordata</taxon>
        <taxon>Craniata</taxon>
        <taxon>Vertebrata</taxon>
        <taxon>Euteleostomi</taxon>
        <taxon>Mammalia</taxon>
        <taxon>Eutheria</taxon>
        <taxon>Euarchontoglires</taxon>
        <taxon>Glires</taxon>
        <taxon>Rodentia</taxon>
        <taxon>Myomorpha</taxon>
        <taxon>Muroidea</taxon>
        <taxon>Cricetidae</taxon>
        <taxon>Arvicolinae</taxon>
        <taxon>Microtus</taxon>
    </lineage>
</organism>
<dbReference type="PROSITE" id="PS00284">
    <property type="entry name" value="SERPIN"/>
    <property type="match status" value="1"/>
</dbReference>
<evidence type="ECO:0000256" key="2">
    <source>
        <dbReference type="ARBA" id="ARBA00009500"/>
    </source>
</evidence>
<evidence type="ECO:0000256" key="11">
    <source>
        <dbReference type="ARBA" id="ARBA00043180"/>
    </source>
</evidence>
<evidence type="ECO:0000256" key="5">
    <source>
        <dbReference type="ARBA" id="ARBA00022665"/>
    </source>
</evidence>